<organism evidence="2 3">
    <name type="scientific">Parasitella parasitica</name>
    <dbReference type="NCBI Taxonomy" id="35722"/>
    <lineage>
        <taxon>Eukaryota</taxon>
        <taxon>Fungi</taxon>
        <taxon>Fungi incertae sedis</taxon>
        <taxon>Mucoromycota</taxon>
        <taxon>Mucoromycotina</taxon>
        <taxon>Mucoromycetes</taxon>
        <taxon>Mucorales</taxon>
        <taxon>Mucorineae</taxon>
        <taxon>Mucoraceae</taxon>
        <taxon>Parasitella</taxon>
    </lineage>
</organism>
<accession>A0A0B7N213</accession>
<reference evidence="2 3" key="1">
    <citation type="submission" date="2014-09" db="EMBL/GenBank/DDBJ databases">
        <authorList>
            <person name="Ellenberger Sabrina"/>
        </authorList>
    </citation>
    <scope>NUCLEOTIDE SEQUENCE [LARGE SCALE GENOMIC DNA]</scope>
    <source>
        <strain evidence="2 3">CBS 412.66</strain>
    </source>
</reference>
<dbReference type="GO" id="GO:0043565">
    <property type="term" value="F:sequence-specific DNA binding"/>
    <property type="evidence" value="ECO:0007669"/>
    <property type="project" value="InterPro"/>
</dbReference>
<dbReference type="Proteomes" id="UP000054107">
    <property type="component" value="Unassembled WGS sequence"/>
</dbReference>
<dbReference type="InterPro" id="IPR003657">
    <property type="entry name" value="WRKY_dom"/>
</dbReference>
<sequence length="153" mass="18221">MSRRAVRWIYNRHIEYSSEDEDQQQNTLHLSYGKREAYSRPRSRQKWQTKEIQKKVQKQGCLTKLKAIVYKADPANVVLITEKEHNHGIGSSLEDLQYLLLSDDGKALIETRLRKRYRKTETHFAIQQNFTRYVESNFLALDLEPDTLEHSRR</sequence>
<evidence type="ECO:0000259" key="1">
    <source>
        <dbReference type="PROSITE" id="PS50811"/>
    </source>
</evidence>
<evidence type="ECO:0000313" key="3">
    <source>
        <dbReference type="Proteomes" id="UP000054107"/>
    </source>
</evidence>
<keyword evidence="3" id="KW-1185">Reference proteome</keyword>
<protein>
    <recommendedName>
        <fullName evidence="1">WRKY domain-containing protein</fullName>
    </recommendedName>
</protein>
<evidence type="ECO:0000313" key="2">
    <source>
        <dbReference type="EMBL" id="CEP12346.1"/>
    </source>
</evidence>
<feature type="domain" description="WRKY" evidence="1">
    <location>
        <begin position="32"/>
        <end position="90"/>
    </location>
</feature>
<dbReference type="OrthoDB" id="2283661at2759"/>
<dbReference type="EMBL" id="LN727601">
    <property type="protein sequence ID" value="CEP12346.1"/>
    <property type="molecule type" value="Genomic_DNA"/>
</dbReference>
<name>A0A0B7N213_9FUNG</name>
<dbReference type="PROSITE" id="PS50811">
    <property type="entry name" value="WRKY"/>
    <property type="match status" value="1"/>
</dbReference>
<gene>
    <name evidence="2" type="primary">PARPA_06280.1 scaffold 21360</name>
</gene>
<proteinExistence type="predicted"/>
<dbReference type="AlphaFoldDB" id="A0A0B7N213"/>
<dbReference type="GO" id="GO:0003700">
    <property type="term" value="F:DNA-binding transcription factor activity"/>
    <property type="evidence" value="ECO:0007669"/>
    <property type="project" value="InterPro"/>
</dbReference>